<dbReference type="OrthoDB" id="11978at2763"/>
<keyword evidence="3" id="KW-1185">Reference proteome</keyword>
<dbReference type="Proteomes" id="UP000247409">
    <property type="component" value="Unassembled WGS sequence"/>
</dbReference>
<accession>A0A2V3J0Q6</accession>
<dbReference type="AlphaFoldDB" id="A0A2V3J0Q6"/>
<evidence type="ECO:0000313" key="2">
    <source>
        <dbReference type="EMBL" id="PXF46950.1"/>
    </source>
</evidence>
<name>A0A2V3J0Q6_9FLOR</name>
<sequence>MRPSHFTKKPHKAIAARRIFTTLVVKILRAADGNGDMSHISRALKLAVKAVETPEIESTIHHMVSKRGWAQCEATVMDFLCNRDVPKMKSCESVILTLAKLVHERCIPRKLALDVLQMVVAFVENKEGFNTTPVRHSSVFDIMTPYEKKQDTVVGQWCTVLDILEKIRADTSAADGAEAVDTLVGRLAVVIDKHKENELEDLEKGLRLGPKQGPYSFPDAQFRSAASKRRGKLQLAKFLDEADFIIKNKSMKTKEFYSIENWGLPEQRGVFVNLACSVSSADVVEKTAKERFDSVLKIIPSLPKEDIAVLLCDSNRKESSGMHEPTILLIKQTIESAKLSSEEKSLREQIQKLEAATVVKPENVQVRYPGPFGSGFQEVERFMASEQTVRVVTGFNSVVVARKALRGFQNMLPAGMEAEAAGYSRNSFIRLRKPFAQERELWLKYKKDLTELGKARKQLSAVLKKLTPRTVASQNPAKRLKTEHEGPSVGGAGGLNPRHHSVAKKEGDIL</sequence>
<protein>
    <submittedName>
        <fullName evidence="2">Uncharacterized protein</fullName>
    </submittedName>
</protein>
<evidence type="ECO:0000313" key="3">
    <source>
        <dbReference type="Proteomes" id="UP000247409"/>
    </source>
</evidence>
<dbReference type="EMBL" id="NBIV01000031">
    <property type="protein sequence ID" value="PXF46950.1"/>
    <property type="molecule type" value="Genomic_DNA"/>
</dbReference>
<organism evidence="2 3">
    <name type="scientific">Gracilariopsis chorda</name>
    <dbReference type="NCBI Taxonomy" id="448386"/>
    <lineage>
        <taxon>Eukaryota</taxon>
        <taxon>Rhodophyta</taxon>
        <taxon>Florideophyceae</taxon>
        <taxon>Rhodymeniophycidae</taxon>
        <taxon>Gracilariales</taxon>
        <taxon>Gracilariaceae</taxon>
        <taxon>Gracilariopsis</taxon>
    </lineage>
</organism>
<feature type="region of interest" description="Disordered" evidence="1">
    <location>
        <begin position="470"/>
        <end position="510"/>
    </location>
</feature>
<comment type="caution">
    <text evidence="2">The sequence shown here is derived from an EMBL/GenBank/DDBJ whole genome shotgun (WGS) entry which is preliminary data.</text>
</comment>
<proteinExistence type="predicted"/>
<evidence type="ECO:0000256" key="1">
    <source>
        <dbReference type="SAM" id="MobiDB-lite"/>
    </source>
</evidence>
<gene>
    <name evidence="2" type="ORF">BWQ96_03288</name>
</gene>
<reference evidence="2 3" key="1">
    <citation type="journal article" date="2018" name="Mol. Biol. Evol.">
        <title>Analysis of the draft genome of the red seaweed Gracilariopsis chorda provides insights into genome size evolution in Rhodophyta.</title>
        <authorList>
            <person name="Lee J."/>
            <person name="Yang E.C."/>
            <person name="Graf L."/>
            <person name="Yang J.H."/>
            <person name="Qiu H."/>
            <person name="Zel Zion U."/>
            <person name="Chan C.X."/>
            <person name="Stephens T.G."/>
            <person name="Weber A.P.M."/>
            <person name="Boo G.H."/>
            <person name="Boo S.M."/>
            <person name="Kim K.M."/>
            <person name="Shin Y."/>
            <person name="Jung M."/>
            <person name="Lee S.J."/>
            <person name="Yim H.S."/>
            <person name="Lee J.H."/>
            <person name="Bhattacharya D."/>
            <person name="Yoon H.S."/>
        </authorList>
    </citation>
    <scope>NUCLEOTIDE SEQUENCE [LARGE SCALE GENOMIC DNA]</scope>
    <source>
        <strain evidence="2 3">SKKU-2015</strain>
        <tissue evidence="2">Whole body</tissue>
    </source>
</reference>